<dbReference type="EMBL" id="UGPN01000002">
    <property type="protein sequence ID" value="STY61126.1"/>
    <property type="molecule type" value="Genomic_DNA"/>
</dbReference>
<accession>A0A378N010</accession>
<sequence>MFRPLFICMQKIFPETLQFSLNKGLQPFYLLTGNDLLLVNETKDAIIHTARLNGFDEKKRS</sequence>
<protein>
    <submittedName>
        <fullName evidence="1">DNA polymerase III subunit delta</fullName>
    </submittedName>
</protein>
<dbReference type="Proteomes" id="UP000254802">
    <property type="component" value="Unassembled WGS sequence"/>
</dbReference>
<evidence type="ECO:0000313" key="1">
    <source>
        <dbReference type="EMBL" id="STY61126.1"/>
    </source>
</evidence>
<dbReference type="Gene3D" id="3.40.50.300">
    <property type="entry name" value="P-loop containing nucleotide triphosphate hydrolases"/>
    <property type="match status" value="1"/>
</dbReference>
<evidence type="ECO:0000313" key="2">
    <source>
        <dbReference type="Proteomes" id="UP000254802"/>
    </source>
</evidence>
<gene>
    <name evidence="1" type="ORF">NCTC10638_02333</name>
</gene>
<reference evidence="1 2" key="1">
    <citation type="submission" date="2018-06" db="EMBL/GenBank/DDBJ databases">
        <authorList>
            <consortium name="Pathogen Informatics"/>
            <person name="Doyle S."/>
        </authorList>
    </citation>
    <scope>NUCLEOTIDE SEQUENCE [LARGE SCALE GENOMIC DNA]</scope>
    <source>
        <strain evidence="1 2">NCTC10638</strain>
    </source>
</reference>
<dbReference type="InterPro" id="IPR027417">
    <property type="entry name" value="P-loop_NTPase"/>
</dbReference>
<organism evidence="1 2">
    <name type="scientific">Mannheimia haemolytica</name>
    <name type="common">Pasteurella haemolytica</name>
    <dbReference type="NCBI Taxonomy" id="75985"/>
    <lineage>
        <taxon>Bacteria</taxon>
        <taxon>Pseudomonadati</taxon>
        <taxon>Pseudomonadota</taxon>
        <taxon>Gammaproteobacteria</taxon>
        <taxon>Pasteurellales</taxon>
        <taxon>Pasteurellaceae</taxon>
        <taxon>Mannheimia</taxon>
    </lineage>
</organism>
<name>A0A378N010_MANHA</name>
<proteinExistence type="predicted"/>
<dbReference type="AlphaFoldDB" id="A0A378N010"/>